<reference evidence="1" key="1">
    <citation type="submission" date="2023-07" db="EMBL/GenBank/DDBJ databases">
        <title>High risk of intestinal colonization with ESBL-producing Escherichia coli among soldiers of military contingents in specific geographic regions.</title>
        <authorList>
            <person name="Literacka E."/>
        </authorList>
    </citation>
    <scope>NUCLEOTIDE SEQUENCE</scope>
    <source>
        <strain evidence="1">33</strain>
    </source>
</reference>
<organism evidence="1 2">
    <name type="scientific">Escherichia coli</name>
    <dbReference type="NCBI Taxonomy" id="562"/>
    <lineage>
        <taxon>Bacteria</taxon>
        <taxon>Pseudomonadati</taxon>
        <taxon>Pseudomonadota</taxon>
        <taxon>Gammaproteobacteria</taxon>
        <taxon>Enterobacterales</taxon>
        <taxon>Enterobacteriaceae</taxon>
        <taxon>Escherichia</taxon>
    </lineage>
</organism>
<accession>A0AAW7VFY3</accession>
<protein>
    <submittedName>
        <fullName evidence="1">Uncharacterized protein</fullName>
    </submittedName>
</protein>
<evidence type="ECO:0000313" key="2">
    <source>
        <dbReference type="Proteomes" id="UP001174465"/>
    </source>
</evidence>
<gene>
    <name evidence="1" type="ORF">Q2V64_16355</name>
</gene>
<dbReference type="AlphaFoldDB" id="A0AAW7VFY3"/>
<proteinExistence type="predicted"/>
<name>A0AAW7VFY3_ECOLX</name>
<comment type="caution">
    <text evidence="1">The sequence shown here is derived from an EMBL/GenBank/DDBJ whole genome shotgun (WGS) entry which is preliminary data.</text>
</comment>
<dbReference type="RefSeq" id="WP_032234121.1">
    <property type="nucleotide sequence ID" value="NZ_JAIZOE010000003.1"/>
</dbReference>
<evidence type="ECO:0000313" key="1">
    <source>
        <dbReference type="EMBL" id="MDO2731299.1"/>
    </source>
</evidence>
<dbReference type="EMBL" id="JAUKZB010000009">
    <property type="protein sequence ID" value="MDO2731299.1"/>
    <property type="molecule type" value="Genomic_DNA"/>
</dbReference>
<dbReference type="Proteomes" id="UP001174465">
    <property type="component" value="Unassembled WGS sequence"/>
</dbReference>
<sequence length="59" mass="5837">MGCCTGASAGQVPEVGSEVLSRVSASGRAVLTRVLVAGDEVPPGNDSGLIQVLILCQPA</sequence>